<dbReference type="Proteomes" id="UP001497700">
    <property type="component" value="Unassembled WGS sequence"/>
</dbReference>
<protein>
    <submittedName>
        <fullName evidence="1">Uncharacterized protein</fullName>
    </submittedName>
</protein>
<evidence type="ECO:0000313" key="2">
    <source>
        <dbReference type="Proteomes" id="UP001497700"/>
    </source>
</evidence>
<reference evidence="1 2" key="1">
    <citation type="journal article" date="2022" name="New Phytol.">
        <title>Ecological generalism drives hyperdiversity of secondary metabolite gene clusters in xylarialean endophytes.</title>
        <authorList>
            <person name="Franco M.E.E."/>
            <person name="Wisecaver J.H."/>
            <person name="Arnold A.E."/>
            <person name="Ju Y.M."/>
            <person name="Slot J.C."/>
            <person name="Ahrendt S."/>
            <person name="Moore L.P."/>
            <person name="Eastman K.E."/>
            <person name="Scott K."/>
            <person name="Konkel Z."/>
            <person name="Mondo S.J."/>
            <person name="Kuo A."/>
            <person name="Hayes R.D."/>
            <person name="Haridas S."/>
            <person name="Andreopoulos B."/>
            <person name="Riley R."/>
            <person name="LaButti K."/>
            <person name="Pangilinan J."/>
            <person name="Lipzen A."/>
            <person name="Amirebrahimi M."/>
            <person name="Yan J."/>
            <person name="Adam C."/>
            <person name="Keymanesh K."/>
            <person name="Ng V."/>
            <person name="Louie K."/>
            <person name="Northen T."/>
            <person name="Drula E."/>
            <person name="Henrissat B."/>
            <person name="Hsieh H.M."/>
            <person name="Youens-Clark K."/>
            <person name="Lutzoni F."/>
            <person name="Miadlikowska J."/>
            <person name="Eastwood D.C."/>
            <person name="Hamelin R.C."/>
            <person name="Grigoriev I.V."/>
            <person name="U'Ren J.M."/>
        </authorList>
    </citation>
    <scope>NUCLEOTIDE SEQUENCE [LARGE SCALE GENOMIC DNA]</scope>
    <source>
        <strain evidence="1 2">CBS 119005</strain>
    </source>
</reference>
<sequence length="369" mass="39881">MGQVLTTVRAAVQDSDTKKQADDALNALLQLAETKQRLFYTQITSPNFDAALLPIDQVIQHEQVIRCKVTNDGTAIAGVLSDSFSDIVSGNMAKGITDVLKRALGVLLGSYSANSSTVTRYLVCTGALGGLTRIDVNLFMYNYTSSGLVDNIQNVLAISLVVSSIKTDTITDNTLRVIIQTCYGDSDAKTQKEIYQETRDILFPSAQSSTADDGSDAGLQGTSSYNPAIQQRIFRHCIKRAAADANGLIPKLTSNQVDIESKFTTIVNIGAGDESISGLESWVASWLKLRLPESTVAFVDIWSVLATTADPHIDTTVRVRVDNKVNKDDVDQQLDECLEELMKNCALPPVTILGYSVEGSDNDDEASLA</sequence>
<gene>
    <name evidence="1" type="ORF">F4820DRAFT_416581</name>
</gene>
<comment type="caution">
    <text evidence="1">The sequence shown here is derived from an EMBL/GenBank/DDBJ whole genome shotgun (WGS) entry which is preliminary data.</text>
</comment>
<accession>A0ACB9Z3Z6</accession>
<name>A0ACB9Z3Z6_9PEZI</name>
<proteinExistence type="predicted"/>
<dbReference type="EMBL" id="MU393458">
    <property type="protein sequence ID" value="KAI4866437.1"/>
    <property type="molecule type" value="Genomic_DNA"/>
</dbReference>
<evidence type="ECO:0000313" key="1">
    <source>
        <dbReference type="EMBL" id="KAI4866437.1"/>
    </source>
</evidence>
<keyword evidence="2" id="KW-1185">Reference proteome</keyword>
<organism evidence="1 2">
    <name type="scientific">Hypoxylon rubiginosum</name>
    <dbReference type="NCBI Taxonomy" id="110542"/>
    <lineage>
        <taxon>Eukaryota</taxon>
        <taxon>Fungi</taxon>
        <taxon>Dikarya</taxon>
        <taxon>Ascomycota</taxon>
        <taxon>Pezizomycotina</taxon>
        <taxon>Sordariomycetes</taxon>
        <taxon>Xylariomycetidae</taxon>
        <taxon>Xylariales</taxon>
        <taxon>Hypoxylaceae</taxon>
        <taxon>Hypoxylon</taxon>
    </lineage>
</organism>